<feature type="binding site" evidence="9">
    <location>
        <begin position="29"/>
        <end position="36"/>
    </location>
    <ligand>
        <name>ATP</name>
        <dbReference type="ChEBI" id="CHEBI:30616"/>
    </ligand>
</feature>
<sequence length="464" mass="53003">MKPLGKIEPTHEQRQLFATPHPMNRVIRGAAGSGKTTVALLMLRLAIAFHKSNRLRNRQESRPIKAMVFTFNTTLSSYVRQLAQDIGKDIDIEVQTLAKYCRNRYPHIEKMTLVHNIEDSNFSIPDTYGLDLTYLYSEVDYILGRFPEDELSLYLDAVRVGRGAAPRVERSLREKILNDVVRPYQAYKKANNLVDWNDINQYPAGHLEDKYDIIIADETQDFSANELRTVVSMLHSESHGTFVIDTVQKIYNRGFTWREVGLEIRPQNSFRLEKNYRNTFEIARLGYQLLKGIGIDADGTVPNYDSCTVSGDLPKLVSGLYNQQVDFAIEFIKTKVDLSNETVCFLAKSQKTQGYLKARLRNSGIIFANLTKSSEWPEINTNVVLSTMHSAKGLEFDHVILLGLSDEFLRYDEDIESDSYLNICKLLTVSITRAKRSVLLGYKSGDKPKVLSLIDRDAYEYLEL</sequence>
<dbReference type="GO" id="GO:0003677">
    <property type="term" value="F:DNA binding"/>
    <property type="evidence" value="ECO:0007669"/>
    <property type="project" value="InterPro"/>
</dbReference>
<evidence type="ECO:0000256" key="2">
    <source>
        <dbReference type="ARBA" id="ARBA00022801"/>
    </source>
</evidence>
<proteinExistence type="predicted"/>
<keyword evidence="2 9" id="KW-0378">Hydrolase</keyword>
<dbReference type="GO" id="GO:0000725">
    <property type="term" value="P:recombinational repair"/>
    <property type="evidence" value="ECO:0007669"/>
    <property type="project" value="TreeGrafter"/>
</dbReference>
<dbReference type="Pfam" id="PF13361">
    <property type="entry name" value="UvrD_C"/>
    <property type="match status" value="1"/>
</dbReference>
<evidence type="ECO:0000256" key="7">
    <source>
        <dbReference type="ARBA" id="ARBA00034808"/>
    </source>
</evidence>
<dbReference type="RefSeq" id="WP_065678702.1">
    <property type="nucleotide sequence ID" value="NZ_AP025460.1"/>
</dbReference>
<protein>
    <recommendedName>
        <fullName evidence="7">DNA 3'-5' helicase</fullName>
        <ecNumber evidence="7">5.6.2.4</ecNumber>
    </recommendedName>
</protein>
<reference evidence="12" key="1">
    <citation type="submission" date="2016-06" db="EMBL/GenBank/DDBJ databases">
        <authorList>
            <person name="Rodrigo-Torres Lidia"/>
            <person name="Arahal R.David."/>
        </authorList>
    </citation>
    <scope>NUCLEOTIDE SEQUENCE [LARGE SCALE GENOMIC DNA]</scope>
    <source>
        <strain evidence="12">CECT 7223</strain>
    </source>
</reference>
<dbReference type="Pfam" id="PF00580">
    <property type="entry name" value="UvrD-helicase"/>
    <property type="match status" value="1"/>
</dbReference>
<dbReference type="GO" id="GO:0016887">
    <property type="term" value="F:ATP hydrolysis activity"/>
    <property type="evidence" value="ECO:0007669"/>
    <property type="project" value="RHEA"/>
</dbReference>
<dbReference type="InterPro" id="IPR027417">
    <property type="entry name" value="P-loop_NTPase"/>
</dbReference>
<dbReference type="AlphaFoldDB" id="A0A1C3IN64"/>
<dbReference type="EC" id="5.6.2.4" evidence="7"/>
<dbReference type="GO" id="GO:0005524">
    <property type="term" value="F:ATP binding"/>
    <property type="evidence" value="ECO:0007669"/>
    <property type="project" value="UniProtKB-UniRule"/>
</dbReference>
<dbReference type="PANTHER" id="PTHR11070:SF45">
    <property type="entry name" value="DNA 3'-5' HELICASE"/>
    <property type="match status" value="1"/>
</dbReference>
<dbReference type="Proteomes" id="UP000092876">
    <property type="component" value="Unassembled WGS sequence"/>
</dbReference>
<evidence type="ECO:0000256" key="5">
    <source>
        <dbReference type="ARBA" id="ARBA00023235"/>
    </source>
</evidence>
<dbReference type="InterPro" id="IPR014017">
    <property type="entry name" value="DNA_helicase_UvrD-like_C"/>
</dbReference>
<evidence type="ECO:0000256" key="3">
    <source>
        <dbReference type="ARBA" id="ARBA00022806"/>
    </source>
</evidence>
<evidence type="ECO:0000313" key="11">
    <source>
        <dbReference type="EMBL" id="SBS62865.1"/>
    </source>
</evidence>
<keyword evidence="5" id="KW-0413">Isomerase</keyword>
<dbReference type="Gene3D" id="3.40.50.300">
    <property type="entry name" value="P-loop containing nucleotide triphosphate hydrolases"/>
    <property type="match status" value="2"/>
</dbReference>
<evidence type="ECO:0000256" key="9">
    <source>
        <dbReference type="PROSITE-ProRule" id="PRU00560"/>
    </source>
</evidence>
<evidence type="ECO:0000313" key="12">
    <source>
        <dbReference type="Proteomes" id="UP000092876"/>
    </source>
</evidence>
<keyword evidence="4 9" id="KW-0067">ATP-binding</keyword>
<dbReference type="InterPro" id="IPR014016">
    <property type="entry name" value="UvrD-like_ATP-bd"/>
</dbReference>
<dbReference type="GO" id="GO:0043138">
    <property type="term" value="F:3'-5' DNA helicase activity"/>
    <property type="evidence" value="ECO:0007669"/>
    <property type="project" value="UniProtKB-EC"/>
</dbReference>
<gene>
    <name evidence="11" type="primary">addA_1</name>
    <name evidence="11" type="ORF">VAT7223_01391</name>
</gene>
<dbReference type="SUPFAM" id="SSF52540">
    <property type="entry name" value="P-loop containing nucleoside triphosphate hydrolases"/>
    <property type="match status" value="1"/>
</dbReference>
<dbReference type="PANTHER" id="PTHR11070">
    <property type="entry name" value="UVRD / RECB / PCRA DNA HELICASE FAMILY MEMBER"/>
    <property type="match status" value="1"/>
</dbReference>
<keyword evidence="3 9" id="KW-0347">Helicase</keyword>
<dbReference type="PROSITE" id="PS51198">
    <property type="entry name" value="UVRD_HELICASE_ATP_BIND"/>
    <property type="match status" value="1"/>
</dbReference>
<dbReference type="GO" id="GO:0005829">
    <property type="term" value="C:cytosol"/>
    <property type="evidence" value="ECO:0007669"/>
    <property type="project" value="TreeGrafter"/>
</dbReference>
<evidence type="ECO:0000256" key="8">
    <source>
        <dbReference type="ARBA" id="ARBA00048988"/>
    </source>
</evidence>
<comment type="catalytic activity">
    <reaction evidence="6">
        <text>Couples ATP hydrolysis with the unwinding of duplex DNA by translocating in the 3'-5' direction.</text>
        <dbReference type="EC" id="5.6.2.4"/>
    </reaction>
</comment>
<dbReference type="EMBL" id="FLQP01000017">
    <property type="protein sequence ID" value="SBS62865.1"/>
    <property type="molecule type" value="Genomic_DNA"/>
</dbReference>
<feature type="domain" description="UvrD-like helicase ATP-binding" evidence="10">
    <location>
        <begin position="8"/>
        <end position="279"/>
    </location>
</feature>
<evidence type="ECO:0000256" key="6">
    <source>
        <dbReference type="ARBA" id="ARBA00034617"/>
    </source>
</evidence>
<keyword evidence="1 9" id="KW-0547">Nucleotide-binding</keyword>
<evidence type="ECO:0000259" key="10">
    <source>
        <dbReference type="PROSITE" id="PS51198"/>
    </source>
</evidence>
<evidence type="ECO:0000256" key="1">
    <source>
        <dbReference type="ARBA" id="ARBA00022741"/>
    </source>
</evidence>
<organism evidence="11 12">
    <name type="scientific">Vibrio atlanticus</name>
    <dbReference type="NCBI Taxonomy" id="693153"/>
    <lineage>
        <taxon>Bacteria</taxon>
        <taxon>Pseudomonadati</taxon>
        <taxon>Pseudomonadota</taxon>
        <taxon>Gammaproteobacteria</taxon>
        <taxon>Vibrionales</taxon>
        <taxon>Vibrionaceae</taxon>
        <taxon>Vibrio</taxon>
    </lineage>
</organism>
<comment type="catalytic activity">
    <reaction evidence="8">
        <text>ATP + H2O = ADP + phosphate + H(+)</text>
        <dbReference type="Rhea" id="RHEA:13065"/>
        <dbReference type="ChEBI" id="CHEBI:15377"/>
        <dbReference type="ChEBI" id="CHEBI:15378"/>
        <dbReference type="ChEBI" id="CHEBI:30616"/>
        <dbReference type="ChEBI" id="CHEBI:43474"/>
        <dbReference type="ChEBI" id="CHEBI:456216"/>
        <dbReference type="EC" id="5.6.2.4"/>
    </reaction>
</comment>
<accession>A0A1C3IN64</accession>
<evidence type="ECO:0000256" key="4">
    <source>
        <dbReference type="ARBA" id="ARBA00022840"/>
    </source>
</evidence>
<dbReference type="GeneID" id="94233172"/>
<name>A0A1C3IN64_9VIBR</name>
<dbReference type="InterPro" id="IPR000212">
    <property type="entry name" value="DNA_helicase_UvrD/REP"/>
</dbReference>